<sequence length="95" mass="9899">MDDAAIVVQLTDGVAIQAALALPSRPAGVLPGADQDGAMNNFSSWLISQAQEADGLQQPVTNSVFAALDNTVDGKGKPVARKDEKQLPRASNLEL</sequence>
<evidence type="ECO:0000313" key="2">
    <source>
        <dbReference type="EMBL" id="KAL3684262.1"/>
    </source>
</evidence>
<reference evidence="2 3" key="1">
    <citation type="submission" date="2024-09" db="EMBL/GenBank/DDBJ databases">
        <title>Chromosome-scale assembly of Riccia sorocarpa.</title>
        <authorList>
            <person name="Paukszto L."/>
        </authorList>
    </citation>
    <scope>NUCLEOTIDE SEQUENCE [LARGE SCALE GENOMIC DNA]</scope>
    <source>
        <strain evidence="2">LP-2024</strain>
        <tissue evidence="2">Aerial parts of the thallus</tissue>
    </source>
</reference>
<protein>
    <submittedName>
        <fullName evidence="2">Uncharacterized protein</fullName>
    </submittedName>
</protein>
<dbReference type="AlphaFoldDB" id="A0ABD3H1G5"/>
<organism evidence="2 3">
    <name type="scientific">Riccia sorocarpa</name>
    <dbReference type="NCBI Taxonomy" id="122646"/>
    <lineage>
        <taxon>Eukaryota</taxon>
        <taxon>Viridiplantae</taxon>
        <taxon>Streptophyta</taxon>
        <taxon>Embryophyta</taxon>
        <taxon>Marchantiophyta</taxon>
        <taxon>Marchantiopsida</taxon>
        <taxon>Marchantiidae</taxon>
        <taxon>Marchantiales</taxon>
        <taxon>Ricciaceae</taxon>
        <taxon>Riccia</taxon>
    </lineage>
</organism>
<dbReference type="EMBL" id="JBJQOH010000006">
    <property type="protein sequence ID" value="KAL3684262.1"/>
    <property type="molecule type" value="Genomic_DNA"/>
</dbReference>
<accession>A0ABD3H1G5</accession>
<feature type="compositionally biased region" description="Basic and acidic residues" evidence="1">
    <location>
        <begin position="72"/>
        <end position="87"/>
    </location>
</feature>
<dbReference type="Proteomes" id="UP001633002">
    <property type="component" value="Unassembled WGS sequence"/>
</dbReference>
<gene>
    <name evidence="2" type="ORF">R1sor_002284</name>
</gene>
<proteinExistence type="predicted"/>
<feature type="region of interest" description="Disordered" evidence="1">
    <location>
        <begin position="72"/>
        <end position="95"/>
    </location>
</feature>
<comment type="caution">
    <text evidence="2">The sequence shown here is derived from an EMBL/GenBank/DDBJ whole genome shotgun (WGS) entry which is preliminary data.</text>
</comment>
<evidence type="ECO:0000313" key="3">
    <source>
        <dbReference type="Proteomes" id="UP001633002"/>
    </source>
</evidence>
<name>A0ABD3H1G5_9MARC</name>
<keyword evidence="3" id="KW-1185">Reference proteome</keyword>
<evidence type="ECO:0000256" key="1">
    <source>
        <dbReference type="SAM" id="MobiDB-lite"/>
    </source>
</evidence>